<sequence>MDTTKVTHSLLINTEGVYIPCMGVPDIKLQVTFFRGCFVTLITETIQDGGLSTDLCNHSSALFRIKVLKVYFRLRVIPKRESVVDSGVASGDKELDELRSKPSTCMFDPLPTKLFKVPVTRSSHKCRN</sequence>
<proteinExistence type="predicted"/>
<dbReference type="Proteomes" id="UP001345963">
    <property type="component" value="Unassembled WGS sequence"/>
</dbReference>
<reference evidence="1 2" key="1">
    <citation type="submission" date="2021-07" db="EMBL/GenBank/DDBJ databases">
        <authorList>
            <person name="Palmer J.M."/>
        </authorList>
    </citation>
    <scope>NUCLEOTIDE SEQUENCE [LARGE SCALE GENOMIC DNA]</scope>
    <source>
        <strain evidence="1 2">AT_MEX2019</strain>
        <tissue evidence="1">Muscle</tissue>
    </source>
</reference>
<evidence type="ECO:0000313" key="2">
    <source>
        <dbReference type="Proteomes" id="UP001345963"/>
    </source>
</evidence>
<organism evidence="1 2">
    <name type="scientific">Ataeniobius toweri</name>
    <dbReference type="NCBI Taxonomy" id="208326"/>
    <lineage>
        <taxon>Eukaryota</taxon>
        <taxon>Metazoa</taxon>
        <taxon>Chordata</taxon>
        <taxon>Craniata</taxon>
        <taxon>Vertebrata</taxon>
        <taxon>Euteleostomi</taxon>
        <taxon>Actinopterygii</taxon>
        <taxon>Neopterygii</taxon>
        <taxon>Teleostei</taxon>
        <taxon>Neoteleostei</taxon>
        <taxon>Acanthomorphata</taxon>
        <taxon>Ovalentaria</taxon>
        <taxon>Atherinomorphae</taxon>
        <taxon>Cyprinodontiformes</taxon>
        <taxon>Goodeidae</taxon>
        <taxon>Ataeniobius</taxon>
    </lineage>
</organism>
<gene>
    <name evidence="1" type="ORF">ATANTOWER_029350</name>
</gene>
<accession>A0ABU7BL35</accession>
<keyword evidence="2" id="KW-1185">Reference proteome</keyword>
<dbReference type="EMBL" id="JAHUTI010056753">
    <property type="protein sequence ID" value="MED6250320.1"/>
    <property type="molecule type" value="Genomic_DNA"/>
</dbReference>
<protein>
    <submittedName>
        <fullName evidence="1">Uncharacterized protein</fullName>
    </submittedName>
</protein>
<evidence type="ECO:0000313" key="1">
    <source>
        <dbReference type="EMBL" id="MED6250320.1"/>
    </source>
</evidence>
<name>A0ABU7BL35_9TELE</name>
<comment type="caution">
    <text evidence="1">The sequence shown here is derived from an EMBL/GenBank/DDBJ whole genome shotgun (WGS) entry which is preliminary data.</text>
</comment>